<feature type="transmembrane region" description="Helical" evidence="6">
    <location>
        <begin position="58"/>
        <end position="77"/>
    </location>
</feature>
<dbReference type="RefSeq" id="WP_277357980.1">
    <property type="nucleotide sequence ID" value="NZ_JAROKN010000010.1"/>
</dbReference>
<accession>A0ABT6CTN8</accession>
<evidence type="ECO:0000313" key="8">
    <source>
        <dbReference type="Proteomes" id="UP001220456"/>
    </source>
</evidence>
<dbReference type="PANTHER" id="PTHR32196">
    <property type="entry name" value="ABC TRANSPORTER PERMEASE PROTEIN YPHD-RELATED-RELATED"/>
    <property type="match status" value="1"/>
</dbReference>
<evidence type="ECO:0000256" key="6">
    <source>
        <dbReference type="SAM" id="Phobius"/>
    </source>
</evidence>
<feature type="transmembrane region" description="Helical" evidence="6">
    <location>
        <begin position="31"/>
        <end position="52"/>
    </location>
</feature>
<protein>
    <submittedName>
        <fullName evidence="7">ABC transporter permease</fullName>
    </submittedName>
</protein>
<name>A0ABT6CTN8_9MICC</name>
<evidence type="ECO:0000313" key="7">
    <source>
        <dbReference type="EMBL" id="MDF9277429.1"/>
    </source>
</evidence>
<feature type="transmembrane region" description="Helical" evidence="6">
    <location>
        <begin position="301"/>
        <end position="321"/>
    </location>
</feature>
<feature type="transmembrane region" description="Helical" evidence="6">
    <location>
        <begin position="89"/>
        <end position="109"/>
    </location>
</feature>
<comment type="caution">
    <text evidence="7">The sequence shown here is derived from an EMBL/GenBank/DDBJ whole genome shotgun (WGS) entry which is preliminary data.</text>
</comment>
<dbReference type="CDD" id="cd06579">
    <property type="entry name" value="TM_PBP1_transp_AraH_like"/>
    <property type="match status" value="1"/>
</dbReference>
<keyword evidence="5 6" id="KW-0472">Membrane</keyword>
<feature type="transmembrane region" description="Helical" evidence="6">
    <location>
        <begin position="327"/>
        <end position="345"/>
    </location>
</feature>
<proteinExistence type="predicted"/>
<evidence type="ECO:0000256" key="1">
    <source>
        <dbReference type="ARBA" id="ARBA00004651"/>
    </source>
</evidence>
<keyword evidence="2" id="KW-1003">Cell membrane</keyword>
<dbReference type="EMBL" id="JAROKN010000010">
    <property type="protein sequence ID" value="MDF9277429.1"/>
    <property type="molecule type" value="Genomic_DNA"/>
</dbReference>
<sequence>MSVTTETRPDQAGRVPASEQVGAILRDRTTLLVVLTVVMIVVFSSLGANGYLLGPFNVSYLLSSLISLVPVALLALAQTFVILSGRSGIDLSVGGMVSLGGMVFASLVGPMGWDVLPAAAVTIVAGGIFGALNGWLVGYVGFPPLIATLATSYIFGSLALLLNDGSPISGPRVAATNSITSNIPLGTGLFLPTHVLTILLPAIVITWFALSRTSWGRSLYAVGTNDVAATYATLPVKRIRASAYVASGLLCGVTAIVNVAQFASARPDAGSAGNGLALPAITIAVLGGVAIHGGRGRISGTVIAALLITWLNAALLISFTGSSGPRAQLLALGLLLVGAVFLNTVQLPKSRRRRWFGLAPNNRNDPGKSA</sequence>
<evidence type="ECO:0000256" key="5">
    <source>
        <dbReference type="ARBA" id="ARBA00023136"/>
    </source>
</evidence>
<feature type="transmembrane region" description="Helical" evidence="6">
    <location>
        <begin position="276"/>
        <end position="294"/>
    </location>
</feature>
<evidence type="ECO:0000256" key="4">
    <source>
        <dbReference type="ARBA" id="ARBA00022989"/>
    </source>
</evidence>
<feature type="transmembrane region" description="Helical" evidence="6">
    <location>
        <begin position="189"/>
        <end position="210"/>
    </location>
</feature>
<keyword evidence="4 6" id="KW-1133">Transmembrane helix</keyword>
<feature type="transmembrane region" description="Helical" evidence="6">
    <location>
        <begin position="243"/>
        <end position="264"/>
    </location>
</feature>
<gene>
    <name evidence="7" type="ORF">P4U43_06435</name>
</gene>
<keyword evidence="3 6" id="KW-0812">Transmembrane</keyword>
<reference evidence="7 8" key="1">
    <citation type="journal article" date="2023" name="Int. J. Syst. Evol. Microbiol.">
        <title>Arthrobacter vasquezii sp. nov., isolated from a soil sample from Union Glacier, Antarctica.</title>
        <authorList>
            <person name="Valenzuela-Ibaceta F."/>
            <person name="Carrasco V."/>
            <person name="Lagos-Moraga S."/>
            <person name="Dietz-Vargas C."/>
            <person name="Navarro C.A."/>
            <person name="Perez-Donoso J.M."/>
        </authorList>
    </citation>
    <scope>NUCLEOTIDE SEQUENCE [LARGE SCALE GENOMIC DNA]</scope>
    <source>
        <strain evidence="7 8">EH-1B-1</strain>
    </source>
</reference>
<dbReference type="Proteomes" id="UP001220456">
    <property type="component" value="Unassembled WGS sequence"/>
</dbReference>
<feature type="transmembrane region" description="Helical" evidence="6">
    <location>
        <begin position="115"/>
        <end position="137"/>
    </location>
</feature>
<keyword evidence="8" id="KW-1185">Reference proteome</keyword>
<evidence type="ECO:0000256" key="3">
    <source>
        <dbReference type="ARBA" id="ARBA00022692"/>
    </source>
</evidence>
<dbReference type="Pfam" id="PF02653">
    <property type="entry name" value="BPD_transp_2"/>
    <property type="match status" value="1"/>
</dbReference>
<evidence type="ECO:0000256" key="2">
    <source>
        <dbReference type="ARBA" id="ARBA00022475"/>
    </source>
</evidence>
<feature type="transmembrane region" description="Helical" evidence="6">
    <location>
        <begin position="144"/>
        <end position="162"/>
    </location>
</feature>
<comment type="subcellular location">
    <subcellularLocation>
        <location evidence="1">Cell membrane</location>
        <topology evidence="1">Multi-pass membrane protein</topology>
    </subcellularLocation>
</comment>
<dbReference type="InterPro" id="IPR001851">
    <property type="entry name" value="ABC_transp_permease"/>
</dbReference>
<organism evidence="7 8">
    <name type="scientific">Arthrobacter vasquezii</name>
    <dbReference type="NCBI Taxonomy" id="2977629"/>
    <lineage>
        <taxon>Bacteria</taxon>
        <taxon>Bacillati</taxon>
        <taxon>Actinomycetota</taxon>
        <taxon>Actinomycetes</taxon>
        <taxon>Micrococcales</taxon>
        <taxon>Micrococcaceae</taxon>
        <taxon>Arthrobacter</taxon>
    </lineage>
</organism>